<name>A0A2X3CTB0_KLEPN</name>
<organism evidence="1 2">
    <name type="scientific">Klebsiella pneumoniae</name>
    <dbReference type="NCBI Taxonomy" id="573"/>
    <lineage>
        <taxon>Bacteria</taxon>
        <taxon>Pseudomonadati</taxon>
        <taxon>Pseudomonadota</taxon>
        <taxon>Gammaproteobacteria</taxon>
        <taxon>Enterobacterales</taxon>
        <taxon>Enterobacteriaceae</taxon>
        <taxon>Klebsiella/Raoultella group</taxon>
        <taxon>Klebsiella</taxon>
        <taxon>Klebsiella pneumoniae complex</taxon>
    </lineage>
</organism>
<dbReference type="Proteomes" id="UP000251123">
    <property type="component" value="Unassembled WGS sequence"/>
</dbReference>
<gene>
    <name evidence="1" type="ORF">NCTC9601_04030</name>
</gene>
<evidence type="ECO:0000313" key="1">
    <source>
        <dbReference type="EMBL" id="SQC16353.1"/>
    </source>
</evidence>
<dbReference type="EMBL" id="UASN01000022">
    <property type="protein sequence ID" value="SQC16353.1"/>
    <property type="molecule type" value="Genomic_DNA"/>
</dbReference>
<protein>
    <submittedName>
        <fullName evidence="1">Gp31</fullName>
    </submittedName>
</protein>
<evidence type="ECO:0000313" key="2">
    <source>
        <dbReference type="Proteomes" id="UP000251123"/>
    </source>
</evidence>
<accession>A0A2X3CTB0</accession>
<reference evidence="1 2" key="1">
    <citation type="submission" date="2018-06" db="EMBL/GenBank/DDBJ databases">
        <authorList>
            <consortium name="Pathogen Informatics"/>
            <person name="Doyle S."/>
        </authorList>
    </citation>
    <scope>NUCLEOTIDE SEQUENCE [LARGE SCALE GENOMIC DNA]</scope>
    <source>
        <strain evidence="1 2">NCTC9601</strain>
    </source>
</reference>
<dbReference type="AlphaFoldDB" id="A0A2X3CTB0"/>
<proteinExistence type="predicted"/>
<sequence length="68" mass="7138">MNSANWRAVPFQATPTTARKQNMIASVNAGIHMLSLSAMALQARLQANPAMTSVVDTMSGLGASFGLM</sequence>